<dbReference type="GO" id="GO:0046872">
    <property type="term" value="F:metal ion binding"/>
    <property type="evidence" value="ECO:0007669"/>
    <property type="project" value="InterPro"/>
</dbReference>
<dbReference type="CDD" id="cd01045">
    <property type="entry name" value="Ferritin_like_AB"/>
    <property type="match status" value="1"/>
</dbReference>
<evidence type="ECO:0000313" key="3">
    <source>
        <dbReference type="Proteomes" id="UP000192569"/>
    </source>
</evidence>
<dbReference type="PANTHER" id="PTHR33531:SF7">
    <property type="entry name" value="HYPOTHETICAL MEMBRANE PROTEIN, CONSERVED"/>
    <property type="match status" value="1"/>
</dbReference>
<keyword evidence="3" id="KW-1185">Reference proteome</keyword>
<dbReference type="PANTHER" id="PTHR33531">
    <property type="entry name" value="RUBRERYTHRIN SUBFAMILY"/>
    <property type="match status" value="1"/>
</dbReference>
<dbReference type="SUPFAM" id="SSF47240">
    <property type="entry name" value="Ferritin-like"/>
    <property type="match status" value="1"/>
</dbReference>
<dbReference type="OrthoDB" id="5405405at2"/>
<feature type="domain" description="Rubrerythrin diiron-binding" evidence="1">
    <location>
        <begin position="6"/>
        <end position="145"/>
    </location>
</feature>
<dbReference type="STRING" id="698762.SAMN00808754_1142"/>
<name>A0A1W1VPD8_9FIRM</name>
<dbReference type="InterPro" id="IPR012347">
    <property type="entry name" value="Ferritin-like"/>
</dbReference>
<dbReference type="Gene3D" id="1.20.1260.10">
    <property type="match status" value="1"/>
</dbReference>
<organism evidence="2 3">
    <name type="scientific">Thermanaeromonas toyohensis ToBE</name>
    <dbReference type="NCBI Taxonomy" id="698762"/>
    <lineage>
        <taxon>Bacteria</taxon>
        <taxon>Bacillati</taxon>
        <taxon>Bacillota</taxon>
        <taxon>Clostridia</taxon>
        <taxon>Neomoorellales</taxon>
        <taxon>Neomoorellaceae</taxon>
        <taxon>Thermanaeromonas</taxon>
    </lineage>
</organism>
<evidence type="ECO:0000259" key="1">
    <source>
        <dbReference type="Pfam" id="PF02915"/>
    </source>
</evidence>
<dbReference type="InterPro" id="IPR009078">
    <property type="entry name" value="Ferritin-like_SF"/>
</dbReference>
<dbReference type="Pfam" id="PF02915">
    <property type="entry name" value="Rubrerythrin"/>
    <property type="match status" value="1"/>
</dbReference>
<accession>A0A1W1VPD8</accession>
<protein>
    <submittedName>
        <fullName evidence="2">Rubrerythrin</fullName>
    </submittedName>
</protein>
<dbReference type="Proteomes" id="UP000192569">
    <property type="component" value="Chromosome I"/>
</dbReference>
<reference evidence="2 3" key="1">
    <citation type="submission" date="2017-04" db="EMBL/GenBank/DDBJ databases">
        <authorList>
            <person name="Afonso C.L."/>
            <person name="Miller P.J."/>
            <person name="Scott M.A."/>
            <person name="Spackman E."/>
            <person name="Goraichik I."/>
            <person name="Dimitrov K.M."/>
            <person name="Suarez D.L."/>
            <person name="Swayne D.E."/>
        </authorList>
    </citation>
    <scope>NUCLEOTIDE SEQUENCE [LARGE SCALE GENOMIC DNA]</scope>
    <source>
        <strain evidence="2 3">ToBE</strain>
    </source>
</reference>
<dbReference type="AlphaFoldDB" id="A0A1W1VPD8"/>
<dbReference type="GO" id="GO:0016491">
    <property type="term" value="F:oxidoreductase activity"/>
    <property type="evidence" value="ECO:0007669"/>
    <property type="project" value="InterPro"/>
</dbReference>
<sequence>MFRASEIFDFALAIEKNGQAFYQAMAALAKDERVKELFQRLAEEEAQHFQDFARLKEKVTSYNPPESYPGEYEAYMKALVNSHVFSQKLDPEALAQGISSDQEALDLAIQLEKDALLFFTGLGNLVSYVEVKFVDELLAQERKHLCELCSLRHR</sequence>
<dbReference type="EMBL" id="LT838272">
    <property type="protein sequence ID" value="SMB94931.1"/>
    <property type="molecule type" value="Genomic_DNA"/>
</dbReference>
<dbReference type="RefSeq" id="WP_084664681.1">
    <property type="nucleotide sequence ID" value="NZ_LT838272.1"/>
</dbReference>
<dbReference type="InterPro" id="IPR003251">
    <property type="entry name" value="Rr_diiron-bd_dom"/>
</dbReference>
<proteinExistence type="predicted"/>
<gene>
    <name evidence="2" type="ORF">SAMN00808754_1142</name>
</gene>
<evidence type="ECO:0000313" key="2">
    <source>
        <dbReference type="EMBL" id="SMB94931.1"/>
    </source>
</evidence>